<evidence type="ECO:0000256" key="3">
    <source>
        <dbReference type="ARBA" id="ARBA00038471"/>
    </source>
</evidence>
<dbReference type="SMART" id="SM00856">
    <property type="entry name" value="PMEI"/>
    <property type="match status" value="1"/>
</dbReference>
<name>A0A6J1FJC0_CUCMO</name>
<protein>
    <submittedName>
        <fullName evidence="7">Uncharacterized protein LOC111446254</fullName>
    </submittedName>
</protein>
<dbReference type="NCBIfam" id="TIGR01614">
    <property type="entry name" value="PME_inhib"/>
    <property type="match status" value="1"/>
</dbReference>
<dbReference type="SUPFAM" id="SSF101148">
    <property type="entry name" value="Plant invertase/pectin methylesterase inhibitor"/>
    <property type="match status" value="1"/>
</dbReference>
<evidence type="ECO:0000256" key="4">
    <source>
        <dbReference type="SAM" id="SignalP"/>
    </source>
</evidence>
<dbReference type="InterPro" id="IPR034086">
    <property type="entry name" value="PMEI_plant"/>
</dbReference>
<keyword evidence="1 4" id="KW-0732">Signal</keyword>
<sequence>MNPFNSMLPLFLLALFALFSPAKPDAALIRNLCGRTEQPVICSACLNSDSASRTANGRGLAVIAVGCAERNTRAMAQRIGDISRRTPNSPVKTLLNDCWFSTGYAAGNFPGIRSAVQGGDYARARNGVEISIRNVNSCLAGFDKNPSVPVPSEVLAGTVAAVQSCRIVLGILNNI</sequence>
<evidence type="ECO:0000313" key="7">
    <source>
        <dbReference type="RefSeq" id="XP_022940751.1"/>
    </source>
</evidence>
<reference evidence="7" key="1">
    <citation type="submission" date="2025-08" db="UniProtKB">
        <authorList>
            <consortium name="RefSeq"/>
        </authorList>
    </citation>
    <scope>IDENTIFICATION</scope>
    <source>
        <tissue evidence="7">Young leaves</tissue>
    </source>
</reference>
<feature type="domain" description="Pectinesterase inhibitor" evidence="5">
    <location>
        <begin position="24"/>
        <end position="171"/>
    </location>
</feature>
<dbReference type="AlphaFoldDB" id="A0A6J1FJC0"/>
<evidence type="ECO:0000256" key="1">
    <source>
        <dbReference type="ARBA" id="ARBA00022729"/>
    </source>
</evidence>
<evidence type="ECO:0000313" key="6">
    <source>
        <dbReference type="Proteomes" id="UP000504609"/>
    </source>
</evidence>
<dbReference type="InterPro" id="IPR035513">
    <property type="entry name" value="Invertase/methylesterase_inhib"/>
</dbReference>
<comment type="similarity">
    <text evidence="3">Belongs to the PMEI family.</text>
</comment>
<dbReference type="GO" id="GO:0046910">
    <property type="term" value="F:pectinesterase inhibitor activity"/>
    <property type="evidence" value="ECO:0007669"/>
    <property type="project" value="InterPro"/>
</dbReference>
<keyword evidence="6" id="KW-1185">Reference proteome</keyword>
<proteinExistence type="inferred from homology"/>
<dbReference type="Proteomes" id="UP000504609">
    <property type="component" value="Unplaced"/>
</dbReference>
<organism evidence="6 7">
    <name type="scientific">Cucurbita moschata</name>
    <name type="common">Winter crookneck squash</name>
    <name type="synonym">Cucurbita pepo var. moschata</name>
    <dbReference type="NCBI Taxonomy" id="3662"/>
    <lineage>
        <taxon>Eukaryota</taxon>
        <taxon>Viridiplantae</taxon>
        <taxon>Streptophyta</taxon>
        <taxon>Embryophyta</taxon>
        <taxon>Tracheophyta</taxon>
        <taxon>Spermatophyta</taxon>
        <taxon>Magnoliopsida</taxon>
        <taxon>eudicotyledons</taxon>
        <taxon>Gunneridae</taxon>
        <taxon>Pentapetalae</taxon>
        <taxon>rosids</taxon>
        <taxon>fabids</taxon>
        <taxon>Cucurbitales</taxon>
        <taxon>Cucurbitaceae</taxon>
        <taxon>Cucurbiteae</taxon>
        <taxon>Cucurbita</taxon>
    </lineage>
</organism>
<keyword evidence="2" id="KW-1015">Disulfide bond</keyword>
<dbReference type="CDD" id="cd15797">
    <property type="entry name" value="PMEI"/>
    <property type="match status" value="1"/>
</dbReference>
<evidence type="ECO:0000256" key="2">
    <source>
        <dbReference type="ARBA" id="ARBA00023157"/>
    </source>
</evidence>
<dbReference type="Pfam" id="PF04043">
    <property type="entry name" value="PMEI"/>
    <property type="match status" value="1"/>
</dbReference>
<feature type="signal peptide" evidence="4">
    <location>
        <begin position="1"/>
        <end position="24"/>
    </location>
</feature>
<gene>
    <name evidence="7" type="primary">LOC111446254</name>
</gene>
<dbReference type="Gene3D" id="1.20.140.40">
    <property type="entry name" value="Invertase/pectin methylesterase inhibitor family protein"/>
    <property type="match status" value="1"/>
</dbReference>
<dbReference type="RefSeq" id="XP_022940751.1">
    <property type="nucleotide sequence ID" value="XM_023084983.1"/>
</dbReference>
<dbReference type="PANTHER" id="PTHR36710:SF12">
    <property type="entry name" value="CELL WALL _ VACUOLAR INHIBITOR OF FRUCTOSIDASE 2-LIKE"/>
    <property type="match status" value="1"/>
</dbReference>
<dbReference type="GeneID" id="111446254"/>
<dbReference type="InterPro" id="IPR006501">
    <property type="entry name" value="Pectinesterase_inhib_dom"/>
</dbReference>
<dbReference type="InterPro" id="IPR052421">
    <property type="entry name" value="PCW_Enzyme_Inhibitor"/>
</dbReference>
<evidence type="ECO:0000259" key="5">
    <source>
        <dbReference type="SMART" id="SM00856"/>
    </source>
</evidence>
<feature type="chain" id="PRO_5026729438" evidence="4">
    <location>
        <begin position="25"/>
        <end position="175"/>
    </location>
</feature>
<accession>A0A6J1FJC0</accession>
<dbReference type="PANTHER" id="PTHR36710">
    <property type="entry name" value="PECTINESTERASE INHIBITOR-LIKE"/>
    <property type="match status" value="1"/>
</dbReference>
<dbReference type="KEGG" id="cmos:111446254"/>